<evidence type="ECO:0000313" key="2">
    <source>
        <dbReference type="Proteomes" id="UP001070176"/>
    </source>
</evidence>
<dbReference type="PROSITE" id="PS51257">
    <property type="entry name" value="PROKAR_LIPOPROTEIN"/>
    <property type="match status" value="1"/>
</dbReference>
<protein>
    <recommendedName>
        <fullName evidence="3">Lipoprotein</fullName>
    </recommendedName>
</protein>
<gene>
    <name evidence="1" type="ORF">OEA66_16395</name>
</gene>
<accession>A0ABT3Y744</accession>
<proteinExistence type="predicted"/>
<dbReference type="Proteomes" id="UP001070176">
    <property type="component" value="Unassembled WGS sequence"/>
</dbReference>
<sequence>MKRNFRITVVIFTAFLLSGCNRQKFDSSKWIPFENGLYGENYRKKMLDDLIYNVLDFRVTKDKKGTKKSDVIKLIGKPSSLDCNHYEVYQIEEKYDMIDPNGEINLKLRYDADSTLIGYVIEDVNY</sequence>
<organism evidence="1 2">
    <name type="scientific">Chryseobacterium luquanense</name>
    <dbReference type="NCBI Taxonomy" id="2983766"/>
    <lineage>
        <taxon>Bacteria</taxon>
        <taxon>Pseudomonadati</taxon>
        <taxon>Bacteroidota</taxon>
        <taxon>Flavobacteriia</taxon>
        <taxon>Flavobacteriales</taxon>
        <taxon>Weeksellaceae</taxon>
        <taxon>Chryseobacterium group</taxon>
        <taxon>Chryseobacterium</taxon>
    </lineage>
</organism>
<evidence type="ECO:0008006" key="3">
    <source>
        <dbReference type="Google" id="ProtNLM"/>
    </source>
</evidence>
<keyword evidence="2" id="KW-1185">Reference proteome</keyword>
<name>A0ABT3Y744_9FLAO</name>
<comment type="caution">
    <text evidence="1">The sequence shown here is derived from an EMBL/GenBank/DDBJ whole genome shotgun (WGS) entry which is preliminary data.</text>
</comment>
<reference evidence="1" key="1">
    <citation type="submission" date="2022-10" db="EMBL/GenBank/DDBJ databases">
        <title>Chryseobacterium sp. nov., a novel bacterial species.</title>
        <authorList>
            <person name="Cao Y."/>
        </authorList>
    </citation>
    <scope>NUCLEOTIDE SEQUENCE</scope>
    <source>
        <strain evidence="1">KC 927</strain>
    </source>
</reference>
<dbReference type="RefSeq" id="WP_267282388.1">
    <property type="nucleotide sequence ID" value="NZ_JAOVZV010000019.1"/>
</dbReference>
<dbReference type="EMBL" id="JAOVZV010000019">
    <property type="protein sequence ID" value="MCX8533927.1"/>
    <property type="molecule type" value="Genomic_DNA"/>
</dbReference>
<evidence type="ECO:0000313" key="1">
    <source>
        <dbReference type="EMBL" id="MCX8533927.1"/>
    </source>
</evidence>